<feature type="compositionally biased region" description="Basic residues" evidence="1">
    <location>
        <begin position="123"/>
        <end position="133"/>
    </location>
</feature>
<feature type="region of interest" description="Disordered" evidence="1">
    <location>
        <begin position="114"/>
        <end position="152"/>
    </location>
</feature>
<evidence type="ECO:0000259" key="2">
    <source>
        <dbReference type="Pfam" id="PF00190"/>
    </source>
</evidence>
<dbReference type="Proteomes" id="UP000222542">
    <property type="component" value="Unassembled WGS sequence"/>
</dbReference>
<evidence type="ECO:0000313" key="4">
    <source>
        <dbReference type="Proteomes" id="UP000222542"/>
    </source>
</evidence>
<feature type="region of interest" description="Disordered" evidence="1">
    <location>
        <begin position="1"/>
        <end position="22"/>
    </location>
</feature>
<keyword evidence="4" id="KW-1185">Reference proteome</keyword>
<dbReference type="Pfam" id="PF00190">
    <property type="entry name" value="Cupin_1"/>
    <property type="match status" value="1"/>
</dbReference>
<dbReference type="InterPro" id="IPR011051">
    <property type="entry name" value="RmlC_Cupin_sf"/>
</dbReference>
<evidence type="ECO:0000313" key="3">
    <source>
        <dbReference type="EMBL" id="PHT89696.1"/>
    </source>
</evidence>
<dbReference type="EMBL" id="AYRZ02000002">
    <property type="protein sequence ID" value="PHT89696.1"/>
    <property type="molecule type" value="Genomic_DNA"/>
</dbReference>
<proteinExistence type="predicted"/>
<dbReference type="STRING" id="4072.A0A2G3A629"/>
<gene>
    <name evidence="3" type="ORF">T459_04809</name>
</gene>
<comment type="caution">
    <text evidence="3">The sequence shown here is derived from an EMBL/GenBank/DDBJ whole genome shotgun (WGS) entry which is preliminary data.</text>
</comment>
<dbReference type="InterPro" id="IPR006045">
    <property type="entry name" value="Cupin_1"/>
</dbReference>
<dbReference type="Gene3D" id="2.60.120.10">
    <property type="entry name" value="Jelly Rolls"/>
    <property type="match status" value="1"/>
</dbReference>
<reference evidence="3 4" key="2">
    <citation type="journal article" date="2017" name="Genome Biol.">
        <title>New reference genome sequences of hot pepper reveal the massive evolution of plant disease-resistance genes by retroduplication.</title>
        <authorList>
            <person name="Kim S."/>
            <person name="Park J."/>
            <person name="Yeom S.I."/>
            <person name="Kim Y.M."/>
            <person name="Seo E."/>
            <person name="Kim K.T."/>
            <person name="Kim M.S."/>
            <person name="Lee J.M."/>
            <person name="Cheong K."/>
            <person name="Shin H.S."/>
            <person name="Kim S.B."/>
            <person name="Han K."/>
            <person name="Lee J."/>
            <person name="Park M."/>
            <person name="Lee H.A."/>
            <person name="Lee H.Y."/>
            <person name="Lee Y."/>
            <person name="Oh S."/>
            <person name="Lee J.H."/>
            <person name="Choi E."/>
            <person name="Choi E."/>
            <person name="Lee S.E."/>
            <person name="Jeon J."/>
            <person name="Kim H."/>
            <person name="Choi G."/>
            <person name="Song H."/>
            <person name="Lee J."/>
            <person name="Lee S.C."/>
            <person name="Kwon J.K."/>
            <person name="Lee H.Y."/>
            <person name="Koo N."/>
            <person name="Hong Y."/>
            <person name="Kim R.W."/>
            <person name="Kang W.H."/>
            <person name="Huh J.H."/>
            <person name="Kang B.C."/>
            <person name="Yang T.J."/>
            <person name="Lee Y.H."/>
            <person name="Bennetzen J.L."/>
            <person name="Choi D."/>
        </authorList>
    </citation>
    <scope>NUCLEOTIDE SEQUENCE [LARGE SCALE GENOMIC DNA]</scope>
    <source>
        <strain evidence="4">cv. CM334</strain>
    </source>
</reference>
<dbReference type="InterPro" id="IPR014710">
    <property type="entry name" value="RmlC-like_jellyroll"/>
</dbReference>
<protein>
    <recommendedName>
        <fullName evidence="2">Cupin type-1 domain-containing protein</fullName>
    </recommendedName>
</protein>
<reference evidence="3 4" key="1">
    <citation type="journal article" date="2014" name="Nat. Genet.">
        <title>Genome sequence of the hot pepper provides insights into the evolution of pungency in Capsicum species.</title>
        <authorList>
            <person name="Kim S."/>
            <person name="Park M."/>
            <person name="Yeom S.I."/>
            <person name="Kim Y.M."/>
            <person name="Lee J.M."/>
            <person name="Lee H.A."/>
            <person name="Seo E."/>
            <person name="Choi J."/>
            <person name="Cheong K."/>
            <person name="Kim K.T."/>
            <person name="Jung K."/>
            <person name="Lee G.W."/>
            <person name="Oh S.K."/>
            <person name="Bae C."/>
            <person name="Kim S.B."/>
            <person name="Lee H.Y."/>
            <person name="Kim S.Y."/>
            <person name="Kim M.S."/>
            <person name="Kang B.C."/>
            <person name="Jo Y.D."/>
            <person name="Yang H.B."/>
            <person name="Jeong H.J."/>
            <person name="Kang W.H."/>
            <person name="Kwon J.K."/>
            <person name="Shin C."/>
            <person name="Lim J.Y."/>
            <person name="Park J.H."/>
            <person name="Huh J.H."/>
            <person name="Kim J.S."/>
            <person name="Kim B.D."/>
            <person name="Cohen O."/>
            <person name="Paran I."/>
            <person name="Suh M.C."/>
            <person name="Lee S.B."/>
            <person name="Kim Y.K."/>
            <person name="Shin Y."/>
            <person name="Noh S.J."/>
            <person name="Park J."/>
            <person name="Seo Y.S."/>
            <person name="Kwon S.Y."/>
            <person name="Kim H.A."/>
            <person name="Park J.M."/>
            <person name="Kim H.J."/>
            <person name="Choi S.B."/>
            <person name="Bosland P.W."/>
            <person name="Reeves G."/>
            <person name="Jo S.H."/>
            <person name="Lee B.W."/>
            <person name="Cho H.T."/>
            <person name="Choi H.S."/>
            <person name="Lee M.S."/>
            <person name="Yu Y."/>
            <person name="Do Choi Y."/>
            <person name="Park B.S."/>
            <person name="van Deynze A."/>
            <person name="Ashrafi H."/>
            <person name="Hill T."/>
            <person name="Kim W.T."/>
            <person name="Pai H.S."/>
            <person name="Ahn H.K."/>
            <person name="Yeam I."/>
            <person name="Giovannoni J.J."/>
            <person name="Rose J.K."/>
            <person name="Sorensen I."/>
            <person name="Lee S.J."/>
            <person name="Kim R.W."/>
            <person name="Choi I.Y."/>
            <person name="Choi B.S."/>
            <person name="Lim J.S."/>
            <person name="Lee Y.H."/>
            <person name="Choi D."/>
        </authorList>
    </citation>
    <scope>NUCLEOTIDE SEQUENCE [LARGE SCALE GENOMIC DNA]</scope>
    <source>
        <strain evidence="4">cv. CM334</strain>
    </source>
</reference>
<accession>A0A2G3A629</accession>
<feature type="domain" description="Cupin type-1" evidence="2">
    <location>
        <begin position="72"/>
        <end position="120"/>
    </location>
</feature>
<name>A0A2G3A629_CAPAN</name>
<dbReference type="SUPFAM" id="SSF51182">
    <property type="entry name" value="RmlC-like cupins"/>
    <property type="match status" value="1"/>
</dbReference>
<evidence type="ECO:0000256" key="1">
    <source>
        <dbReference type="SAM" id="MobiDB-lite"/>
    </source>
</evidence>
<dbReference type="Gramene" id="PHT89696">
    <property type="protein sequence ID" value="PHT89696"/>
    <property type="gene ID" value="T459_04809"/>
</dbReference>
<dbReference type="AlphaFoldDB" id="A0A2G3A629"/>
<sequence>MLSQDQVSNPNPDSNPSLALTQDPTHSLHLRFDVNLDSRFEANPRPSLNHISDQRPDPSFGVAEIVLPAKDDKVIPIKQGNAIALPFGFVFWWYNKEDTELVVLFLGDTKTGHKAGSFAGMHGKGRNPGRGHGRSRDDQERNPVPGVNHSSN</sequence>
<organism evidence="3 4">
    <name type="scientific">Capsicum annuum</name>
    <name type="common">Capsicum pepper</name>
    <dbReference type="NCBI Taxonomy" id="4072"/>
    <lineage>
        <taxon>Eukaryota</taxon>
        <taxon>Viridiplantae</taxon>
        <taxon>Streptophyta</taxon>
        <taxon>Embryophyta</taxon>
        <taxon>Tracheophyta</taxon>
        <taxon>Spermatophyta</taxon>
        <taxon>Magnoliopsida</taxon>
        <taxon>eudicotyledons</taxon>
        <taxon>Gunneridae</taxon>
        <taxon>Pentapetalae</taxon>
        <taxon>asterids</taxon>
        <taxon>lamiids</taxon>
        <taxon>Solanales</taxon>
        <taxon>Solanaceae</taxon>
        <taxon>Solanoideae</taxon>
        <taxon>Capsiceae</taxon>
        <taxon>Capsicum</taxon>
    </lineage>
</organism>